<dbReference type="InterPro" id="IPR001789">
    <property type="entry name" value="Sig_transdc_resp-reg_receiver"/>
</dbReference>
<feature type="domain" description="EAL" evidence="4">
    <location>
        <begin position="317"/>
        <end position="566"/>
    </location>
</feature>
<dbReference type="PROSITE" id="PS50110">
    <property type="entry name" value="RESPONSE_REGULATORY"/>
    <property type="match status" value="1"/>
</dbReference>
<dbReference type="NCBIfam" id="TIGR00254">
    <property type="entry name" value="GGDEF"/>
    <property type="match status" value="1"/>
</dbReference>
<dbReference type="PROSITE" id="PS50887">
    <property type="entry name" value="GGDEF"/>
    <property type="match status" value="1"/>
</dbReference>
<keyword evidence="7" id="KW-1185">Reference proteome</keyword>
<proteinExistence type="predicted"/>
<evidence type="ECO:0000259" key="3">
    <source>
        <dbReference type="PROSITE" id="PS50110"/>
    </source>
</evidence>
<dbReference type="GO" id="GO:0016301">
    <property type="term" value="F:kinase activity"/>
    <property type="evidence" value="ECO:0007669"/>
    <property type="project" value="UniProtKB-KW"/>
</dbReference>
<dbReference type="GO" id="GO:0000160">
    <property type="term" value="P:phosphorelay signal transduction system"/>
    <property type="evidence" value="ECO:0007669"/>
    <property type="project" value="InterPro"/>
</dbReference>
<dbReference type="InterPro" id="IPR000160">
    <property type="entry name" value="GGDEF_dom"/>
</dbReference>
<dbReference type="CDD" id="cd01949">
    <property type="entry name" value="GGDEF"/>
    <property type="match status" value="1"/>
</dbReference>
<evidence type="ECO:0000259" key="4">
    <source>
        <dbReference type="PROSITE" id="PS50883"/>
    </source>
</evidence>
<dbReference type="Gene3D" id="3.40.50.2300">
    <property type="match status" value="1"/>
</dbReference>
<dbReference type="Pfam" id="PF00563">
    <property type="entry name" value="EAL"/>
    <property type="match status" value="1"/>
</dbReference>
<dbReference type="PROSITE" id="PS50883">
    <property type="entry name" value="EAL"/>
    <property type="match status" value="1"/>
</dbReference>
<keyword evidence="6" id="KW-0418">Kinase</keyword>
<dbReference type="CDD" id="cd00156">
    <property type="entry name" value="REC"/>
    <property type="match status" value="1"/>
</dbReference>
<dbReference type="InterPro" id="IPR052155">
    <property type="entry name" value="Biofilm_reg_signaling"/>
</dbReference>
<accession>A0A0W0W106</accession>
<dbReference type="eggNOG" id="COG5001">
    <property type="taxonomic scope" value="Bacteria"/>
</dbReference>
<comment type="cofactor">
    <cofactor evidence="1">
        <name>Mg(2+)</name>
        <dbReference type="ChEBI" id="CHEBI:18420"/>
    </cofactor>
</comment>
<dbReference type="RefSeq" id="WP_028373439.1">
    <property type="nucleotide sequence ID" value="NZ_CAAAJD010000015.1"/>
</dbReference>
<dbReference type="SMART" id="SM00267">
    <property type="entry name" value="GGDEF"/>
    <property type="match status" value="1"/>
</dbReference>
<dbReference type="SMART" id="SM00052">
    <property type="entry name" value="EAL"/>
    <property type="match status" value="1"/>
</dbReference>
<dbReference type="STRING" id="45067.Llan_0007"/>
<dbReference type="SUPFAM" id="SSF52172">
    <property type="entry name" value="CheY-like"/>
    <property type="match status" value="1"/>
</dbReference>
<feature type="modified residue" description="4-aspartylphosphate" evidence="2">
    <location>
        <position position="58"/>
    </location>
</feature>
<dbReference type="SMART" id="SM00448">
    <property type="entry name" value="REC"/>
    <property type="match status" value="1"/>
</dbReference>
<dbReference type="EC" id="2.7.7.65" evidence="6"/>
<sequence>MDKLNHLLIVDDNIEDQVAYKRYISKTFQQQLSIQTMEKGELALDFLKTNQVDCILLDYQLPDMTGLDFLRKLKDGDVISTPVIMLTGTGNEKIAIEALKIGAYDYLNKGELKPEILYSAIANAVEKSQLIRKVKAKESEINYLAYHDFLTGIPNRAQFETHLKKVFARAQRYCRAFALLLIDLDRFKLINDNYGHETGDSLLKQVARRFQQCLRESDILARLGGDEFAVLADHIEHHEQIAVIAKKLIDALSVPLNINGHKIKTSPSIGIAIYRDSNTTISRMLSNADLALYKAKNSGRNTFRCFSEELTIQSNQQMETENALYDALETQNFYLCYQPIIHIETNQLLGMEVLLRSDHPVLQHTPVNTLIEIANKTGLIIPLGNWILEKTFQQLSTWREIKVSPFKLSINLSINQLAHGNWLQTFQSLINKYHIDPRELIFELAESDMVFNVNDIGEQLATLTTMGCDLLIDNFGAGYSSLNLIRQLPITGVKLDRSFIKNLATTPNDAKMIKAIHLLIRSLDMLFIVTGIETQVQFNILKNHSHLLGQGFYFSKPLRDPLPFLK</sequence>
<reference evidence="6 7" key="1">
    <citation type="submission" date="2015-11" db="EMBL/GenBank/DDBJ databases">
        <title>Genomic analysis of 38 Legionella species identifies large and diverse effector repertoires.</title>
        <authorList>
            <person name="Burstein D."/>
            <person name="Amaro F."/>
            <person name="Zusman T."/>
            <person name="Lifshitz Z."/>
            <person name="Cohen O."/>
            <person name="Gilbert J.A."/>
            <person name="Pupko T."/>
            <person name="Shuman H.A."/>
            <person name="Segal G."/>
        </authorList>
    </citation>
    <scope>NUCLEOTIDE SEQUENCE [LARGE SCALE GENOMIC DNA]</scope>
    <source>
        <strain evidence="6 7">ATCC 49751</strain>
    </source>
</reference>
<evidence type="ECO:0000259" key="5">
    <source>
        <dbReference type="PROSITE" id="PS50887"/>
    </source>
</evidence>
<feature type="domain" description="Response regulatory" evidence="3">
    <location>
        <begin position="6"/>
        <end position="124"/>
    </location>
</feature>
<organism evidence="6 7">
    <name type="scientific">Legionella lansingensis</name>
    <dbReference type="NCBI Taxonomy" id="45067"/>
    <lineage>
        <taxon>Bacteria</taxon>
        <taxon>Pseudomonadati</taxon>
        <taxon>Pseudomonadota</taxon>
        <taxon>Gammaproteobacteria</taxon>
        <taxon>Legionellales</taxon>
        <taxon>Legionellaceae</taxon>
        <taxon>Legionella</taxon>
    </lineage>
</organism>
<dbReference type="Proteomes" id="UP000054869">
    <property type="component" value="Unassembled WGS sequence"/>
</dbReference>
<keyword evidence="2" id="KW-0597">Phosphoprotein</keyword>
<dbReference type="EMBL" id="LNYI01000001">
    <property type="protein sequence ID" value="KTD26112.1"/>
    <property type="molecule type" value="Genomic_DNA"/>
</dbReference>
<dbReference type="FunFam" id="3.30.70.270:FF:000001">
    <property type="entry name" value="Diguanylate cyclase domain protein"/>
    <property type="match status" value="1"/>
</dbReference>
<feature type="domain" description="GGDEF" evidence="5">
    <location>
        <begin position="175"/>
        <end position="308"/>
    </location>
</feature>
<dbReference type="InterPro" id="IPR043128">
    <property type="entry name" value="Rev_trsase/Diguanyl_cyclase"/>
</dbReference>
<dbReference type="InterPro" id="IPR035919">
    <property type="entry name" value="EAL_sf"/>
</dbReference>
<dbReference type="Gene3D" id="3.30.70.270">
    <property type="match status" value="1"/>
</dbReference>
<dbReference type="AlphaFoldDB" id="A0A0W0W106"/>
<dbReference type="InterPro" id="IPR001633">
    <property type="entry name" value="EAL_dom"/>
</dbReference>
<name>A0A0W0W106_9GAMM</name>
<evidence type="ECO:0000313" key="7">
    <source>
        <dbReference type="Proteomes" id="UP000054869"/>
    </source>
</evidence>
<comment type="caution">
    <text evidence="6">The sequence shown here is derived from an EMBL/GenBank/DDBJ whole genome shotgun (WGS) entry which is preliminary data.</text>
</comment>
<dbReference type="SUPFAM" id="SSF141868">
    <property type="entry name" value="EAL domain-like"/>
    <property type="match status" value="1"/>
</dbReference>
<keyword evidence="6" id="KW-0808">Transferase</keyword>
<dbReference type="PANTHER" id="PTHR44757:SF2">
    <property type="entry name" value="BIOFILM ARCHITECTURE MAINTENANCE PROTEIN MBAA"/>
    <property type="match status" value="1"/>
</dbReference>
<dbReference type="InterPro" id="IPR011006">
    <property type="entry name" value="CheY-like_superfamily"/>
</dbReference>
<dbReference type="PANTHER" id="PTHR44757">
    <property type="entry name" value="DIGUANYLATE CYCLASE DGCP"/>
    <property type="match status" value="1"/>
</dbReference>
<dbReference type="Gene3D" id="3.20.20.450">
    <property type="entry name" value="EAL domain"/>
    <property type="match status" value="1"/>
</dbReference>
<dbReference type="PATRIC" id="fig|45067.4.peg.7"/>
<evidence type="ECO:0000256" key="1">
    <source>
        <dbReference type="ARBA" id="ARBA00001946"/>
    </source>
</evidence>
<dbReference type="InterPro" id="IPR029787">
    <property type="entry name" value="Nucleotide_cyclase"/>
</dbReference>
<evidence type="ECO:0000256" key="2">
    <source>
        <dbReference type="PROSITE-ProRule" id="PRU00169"/>
    </source>
</evidence>
<dbReference type="CDD" id="cd01948">
    <property type="entry name" value="EAL"/>
    <property type="match status" value="1"/>
</dbReference>
<dbReference type="Pfam" id="PF00990">
    <property type="entry name" value="GGDEF"/>
    <property type="match status" value="1"/>
</dbReference>
<keyword evidence="6" id="KW-0548">Nucleotidyltransferase</keyword>
<protein>
    <submittedName>
        <fullName evidence="6">Diguanylate kinase</fullName>
        <ecNumber evidence="6">2.7.7.65</ecNumber>
    </submittedName>
</protein>
<dbReference type="OrthoDB" id="9799509at2"/>
<dbReference type="Pfam" id="PF00072">
    <property type="entry name" value="Response_reg"/>
    <property type="match status" value="1"/>
</dbReference>
<dbReference type="SUPFAM" id="SSF55073">
    <property type="entry name" value="Nucleotide cyclase"/>
    <property type="match status" value="1"/>
</dbReference>
<gene>
    <name evidence="6" type="ORF">Llan_0007</name>
</gene>
<evidence type="ECO:0000313" key="6">
    <source>
        <dbReference type="EMBL" id="KTD26112.1"/>
    </source>
</evidence>
<dbReference type="GO" id="GO:0052621">
    <property type="term" value="F:diguanylate cyclase activity"/>
    <property type="evidence" value="ECO:0007669"/>
    <property type="project" value="UniProtKB-EC"/>
</dbReference>